<dbReference type="Proteomes" id="UP000294299">
    <property type="component" value="Chromosome NFRAN"/>
</dbReference>
<dbReference type="AlphaFoldDB" id="A0A484I8W1"/>
<gene>
    <name evidence="1" type="ORF">NFRAN_1828</name>
</gene>
<evidence type="ECO:0000313" key="2">
    <source>
        <dbReference type="Proteomes" id="UP000294299"/>
    </source>
</evidence>
<organism evidence="1 2">
    <name type="scientific">Candidatus Nitrosocosmicus franklandianus</name>
    <dbReference type="NCBI Taxonomy" id="1798806"/>
    <lineage>
        <taxon>Archaea</taxon>
        <taxon>Nitrososphaerota</taxon>
        <taxon>Nitrososphaeria</taxon>
        <taxon>Nitrososphaerales</taxon>
        <taxon>Nitrososphaeraceae</taxon>
        <taxon>Candidatus Nitrosocosmicus</taxon>
    </lineage>
</organism>
<dbReference type="KEGG" id="nfn:NFRAN_1828"/>
<proteinExistence type="predicted"/>
<accession>A0A484I8W1</accession>
<dbReference type="EMBL" id="LR216287">
    <property type="protein sequence ID" value="VFJ14150.1"/>
    <property type="molecule type" value="Genomic_DNA"/>
</dbReference>
<sequence length="40" mass="4758">MQVKIYDLGGQDFPHLFVNSHVNSVEIRIDTIFFLFKFKL</sequence>
<keyword evidence="2" id="KW-1185">Reference proteome</keyword>
<protein>
    <submittedName>
        <fullName evidence="1">Uncharacterized protein</fullName>
    </submittedName>
</protein>
<evidence type="ECO:0000313" key="1">
    <source>
        <dbReference type="EMBL" id="VFJ14150.1"/>
    </source>
</evidence>
<name>A0A484I8W1_9ARCH</name>
<reference evidence="1 2" key="1">
    <citation type="submission" date="2019-02" db="EMBL/GenBank/DDBJ databases">
        <authorList>
            <person name="Lehtovirta-Morley E L."/>
        </authorList>
    </citation>
    <scope>NUCLEOTIDE SEQUENCE [LARGE SCALE GENOMIC DNA]</scope>
    <source>
        <strain evidence="1">NFRAN1</strain>
    </source>
</reference>